<dbReference type="EMBL" id="LQYY01000038">
    <property type="protein sequence ID" value="KYD34591.1"/>
    <property type="molecule type" value="Genomic_DNA"/>
</dbReference>
<protein>
    <submittedName>
        <fullName evidence="1">Uncharacterized protein</fullName>
    </submittedName>
</protein>
<evidence type="ECO:0000313" key="1">
    <source>
        <dbReference type="EMBL" id="KYD34591.1"/>
    </source>
</evidence>
<evidence type="ECO:0000313" key="2">
    <source>
        <dbReference type="Proteomes" id="UP000075517"/>
    </source>
</evidence>
<dbReference type="AlphaFoldDB" id="A0A150ND13"/>
<dbReference type="Proteomes" id="UP000075517">
    <property type="component" value="Unassembled WGS sequence"/>
</dbReference>
<accession>A0A150ND13</accession>
<name>A0A150ND13_GEOSE</name>
<proteinExistence type="predicted"/>
<organism evidence="1 2">
    <name type="scientific">Geobacillus stearothermophilus</name>
    <name type="common">Bacillus stearothermophilus</name>
    <dbReference type="NCBI Taxonomy" id="1422"/>
    <lineage>
        <taxon>Bacteria</taxon>
        <taxon>Bacillati</taxon>
        <taxon>Bacillota</taxon>
        <taxon>Bacilli</taxon>
        <taxon>Bacillales</taxon>
        <taxon>Anoxybacillaceae</taxon>
        <taxon>Geobacillus</taxon>
    </lineage>
</organism>
<sequence>MSPFLFSCQFMSVNLLIYRKRFYRTYEGLKLFACGGQANL</sequence>
<comment type="caution">
    <text evidence="1">The sequence shown here is derived from an EMBL/GenBank/DDBJ whole genome shotgun (WGS) entry which is preliminary data.</text>
</comment>
<gene>
    <name evidence="1" type="ORF">B4114_3051</name>
</gene>
<reference evidence="1 2" key="1">
    <citation type="submission" date="2016-01" db="EMBL/GenBank/DDBJ databases">
        <title>Draft Genome Sequences of Seven Thermophilic Sporeformers Isolated from Foods.</title>
        <authorList>
            <person name="Berendsen E.M."/>
            <person name="Wells-Bennik M.H."/>
            <person name="Krawcyk A.O."/>
            <person name="De Jong A."/>
            <person name="Holsappel S."/>
            <person name="Eijlander R.T."/>
            <person name="Kuipers O.P."/>
        </authorList>
    </citation>
    <scope>NUCLEOTIDE SEQUENCE [LARGE SCALE GENOMIC DNA]</scope>
    <source>
        <strain evidence="1 2">B4114</strain>
    </source>
</reference>
<dbReference type="PATRIC" id="fig|1422.17.peg.2508"/>